<sequence>MAHAHRYAVGAGLVLLVDVLWTASNFLASAVLTHGYNKPFAVTYLSTASFVTYLVPFVGLWMYGADLRVPTDGTRMPWYERLGFRLPPMYPVDPAVAAAEHLDEPAPAAPSGALGIEPSPPRPSSIDGRRPRSNLNMRIDLGPAPHKRPARRGLSRGRSFTVRGLEESEELMAESASSTYGSDDDAGVSEHSVCVVPASDLPPLSIVETGILAMQFAIVWFAANWSFVAALGYTSVASGTTLGASSGFFTLLLGSMVGTDTFAPGKVVSVVLSFLGVALVTWSDHGTSSVSAGDASNPLLGDMLAILSALCYAVYVTLLKVRIGSEDRISMPLFFGFVGLFNLVAFWPVGLMLDWLGIEPLALPSDANMWLGVVVNMAITVVSDFAYLLAMLKSSPLFTTIGLSLTIPMAALGGMANDPSSLHLQNVVGGLLVLLSFAAIAWEENASA</sequence>
<dbReference type="PANTHER" id="PTHR23051">
    <property type="entry name" value="SOLUTE CARRIER FAMILY 35, MEMBER F5"/>
    <property type="match status" value="1"/>
</dbReference>
<evidence type="ECO:0000256" key="1">
    <source>
        <dbReference type="ARBA" id="ARBA00004141"/>
    </source>
</evidence>
<feature type="transmembrane region" description="Helical" evidence="8">
    <location>
        <begin position="397"/>
        <end position="416"/>
    </location>
</feature>
<feature type="transmembrane region" description="Helical" evidence="8">
    <location>
        <begin position="267"/>
        <end position="283"/>
    </location>
</feature>
<comment type="subcellular location">
    <subcellularLocation>
        <location evidence="1">Membrane</location>
        <topology evidence="1">Multi-pass membrane protein</topology>
    </subcellularLocation>
</comment>
<dbReference type="Proteomes" id="UP000818624">
    <property type="component" value="Chromosome 2"/>
</dbReference>
<feature type="transmembrane region" description="Helical" evidence="8">
    <location>
        <begin position="333"/>
        <end position="358"/>
    </location>
</feature>
<proteinExistence type="inferred from homology"/>
<gene>
    <name evidence="9" type="ORF">GLX27_002429</name>
</gene>
<evidence type="ECO:0000256" key="6">
    <source>
        <dbReference type="ARBA" id="ARBA00023136"/>
    </source>
</evidence>
<dbReference type="SUPFAM" id="SSF103481">
    <property type="entry name" value="Multidrug resistance efflux transporter EmrE"/>
    <property type="match status" value="1"/>
</dbReference>
<feature type="transmembrane region" description="Helical" evidence="8">
    <location>
        <begin position="7"/>
        <end position="28"/>
    </location>
</feature>
<feature type="transmembrane region" description="Helical" evidence="8">
    <location>
        <begin position="211"/>
        <end position="230"/>
    </location>
</feature>
<feature type="transmembrane region" description="Helical" evidence="8">
    <location>
        <begin position="303"/>
        <end position="321"/>
    </location>
</feature>
<dbReference type="Pfam" id="PF06027">
    <property type="entry name" value="SLC35F"/>
    <property type="match status" value="1"/>
</dbReference>
<comment type="similarity">
    <text evidence="2">Belongs to the SLC35F solute transporter family.</text>
</comment>
<evidence type="ECO:0000313" key="9">
    <source>
        <dbReference type="EMBL" id="WFD47768.1"/>
    </source>
</evidence>
<keyword evidence="3" id="KW-0813">Transport</keyword>
<protein>
    <recommendedName>
        <fullName evidence="11">EamA domain-containing protein</fullName>
    </recommendedName>
</protein>
<evidence type="ECO:0000256" key="2">
    <source>
        <dbReference type="ARBA" id="ARBA00007863"/>
    </source>
</evidence>
<dbReference type="InterPro" id="IPR037185">
    <property type="entry name" value="EmrE-like"/>
</dbReference>
<name>A0ABY8EQ88_MALFU</name>
<evidence type="ECO:0000256" key="4">
    <source>
        <dbReference type="ARBA" id="ARBA00022692"/>
    </source>
</evidence>
<organism evidence="9 10">
    <name type="scientific">Malassezia furfur</name>
    <name type="common">Pityriasis versicolor infection agent</name>
    <name type="synonym">Pityrosporum furfur</name>
    <dbReference type="NCBI Taxonomy" id="55194"/>
    <lineage>
        <taxon>Eukaryota</taxon>
        <taxon>Fungi</taxon>
        <taxon>Dikarya</taxon>
        <taxon>Basidiomycota</taxon>
        <taxon>Ustilaginomycotina</taxon>
        <taxon>Malasseziomycetes</taxon>
        <taxon>Malasseziales</taxon>
        <taxon>Malasseziaceae</taxon>
        <taxon>Malassezia</taxon>
    </lineage>
</organism>
<evidence type="ECO:0000256" key="7">
    <source>
        <dbReference type="SAM" id="MobiDB-lite"/>
    </source>
</evidence>
<evidence type="ECO:0008006" key="11">
    <source>
        <dbReference type="Google" id="ProtNLM"/>
    </source>
</evidence>
<evidence type="ECO:0000256" key="3">
    <source>
        <dbReference type="ARBA" id="ARBA00022448"/>
    </source>
</evidence>
<keyword evidence="6 8" id="KW-0472">Membrane</keyword>
<keyword evidence="4 8" id="KW-0812">Transmembrane</keyword>
<reference evidence="9 10" key="1">
    <citation type="journal article" date="2020" name="Elife">
        <title>Loss of centromere function drives karyotype evolution in closely related Malassezia species.</title>
        <authorList>
            <person name="Sankaranarayanan S.R."/>
            <person name="Ianiri G."/>
            <person name="Coelho M.A."/>
            <person name="Reza M.H."/>
            <person name="Thimmappa B.C."/>
            <person name="Ganguly P."/>
            <person name="Vadnala R.N."/>
            <person name="Sun S."/>
            <person name="Siddharthan R."/>
            <person name="Tellgren-Roth C."/>
            <person name="Dawson T.L."/>
            <person name="Heitman J."/>
            <person name="Sanyal K."/>
        </authorList>
    </citation>
    <scope>NUCLEOTIDE SEQUENCE [LARGE SCALE GENOMIC DNA]</scope>
    <source>
        <strain evidence="9">CBS14141</strain>
    </source>
</reference>
<feature type="transmembrane region" description="Helical" evidence="8">
    <location>
        <begin position="40"/>
        <end position="63"/>
    </location>
</feature>
<feature type="transmembrane region" description="Helical" evidence="8">
    <location>
        <begin position="370"/>
        <end position="390"/>
    </location>
</feature>
<keyword evidence="5 8" id="KW-1133">Transmembrane helix</keyword>
<feature type="transmembrane region" description="Helical" evidence="8">
    <location>
        <begin position="422"/>
        <end position="442"/>
    </location>
</feature>
<evidence type="ECO:0000256" key="8">
    <source>
        <dbReference type="SAM" id="Phobius"/>
    </source>
</evidence>
<dbReference type="PANTHER" id="PTHR23051:SF0">
    <property type="entry name" value="SOLUTE CARRIER FAMILY 35 MEMBER F5"/>
    <property type="match status" value="1"/>
</dbReference>
<feature type="transmembrane region" description="Helical" evidence="8">
    <location>
        <begin position="236"/>
        <end position="255"/>
    </location>
</feature>
<dbReference type="InterPro" id="IPR009262">
    <property type="entry name" value="SLC35_F1/F2/F6"/>
</dbReference>
<dbReference type="EMBL" id="CP046235">
    <property type="protein sequence ID" value="WFD47768.1"/>
    <property type="molecule type" value="Genomic_DNA"/>
</dbReference>
<keyword evidence="10" id="KW-1185">Reference proteome</keyword>
<evidence type="ECO:0000256" key="5">
    <source>
        <dbReference type="ARBA" id="ARBA00022989"/>
    </source>
</evidence>
<feature type="compositionally biased region" description="Basic residues" evidence="7">
    <location>
        <begin position="145"/>
        <end position="155"/>
    </location>
</feature>
<feature type="region of interest" description="Disordered" evidence="7">
    <location>
        <begin position="107"/>
        <end position="159"/>
    </location>
</feature>
<accession>A0ABY8EQ88</accession>
<evidence type="ECO:0000313" key="10">
    <source>
        <dbReference type="Proteomes" id="UP000818624"/>
    </source>
</evidence>